<dbReference type="SUPFAM" id="SSF53448">
    <property type="entry name" value="Nucleotide-diphospho-sugar transferases"/>
    <property type="match status" value="1"/>
</dbReference>
<name>A0ABN2LZZ4_9MICO</name>
<reference evidence="2 3" key="1">
    <citation type="journal article" date="2019" name="Int. J. Syst. Evol. Microbiol.">
        <title>The Global Catalogue of Microorganisms (GCM) 10K type strain sequencing project: providing services to taxonomists for standard genome sequencing and annotation.</title>
        <authorList>
            <consortium name="The Broad Institute Genomics Platform"/>
            <consortium name="The Broad Institute Genome Sequencing Center for Infectious Disease"/>
            <person name="Wu L."/>
            <person name="Ma J."/>
        </authorList>
    </citation>
    <scope>NUCLEOTIDE SEQUENCE [LARGE SCALE GENOMIC DNA]</scope>
    <source>
        <strain evidence="2 3">JCM 14322</strain>
    </source>
</reference>
<protein>
    <recommendedName>
        <fullName evidence="1">Glycosyltransferase 2-like domain-containing protein</fullName>
    </recommendedName>
</protein>
<evidence type="ECO:0000313" key="2">
    <source>
        <dbReference type="EMBL" id="GAA1803821.1"/>
    </source>
</evidence>
<accession>A0ABN2LZZ4</accession>
<dbReference type="Proteomes" id="UP001500002">
    <property type="component" value="Unassembled WGS sequence"/>
</dbReference>
<dbReference type="Gene3D" id="3.90.550.10">
    <property type="entry name" value="Spore Coat Polysaccharide Biosynthesis Protein SpsA, Chain A"/>
    <property type="match status" value="1"/>
</dbReference>
<comment type="caution">
    <text evidence="2">The sequence shown here is derived from an EMBL/GenBank/DDBJ whole genome shotgun (WGS) entry which is preliminary data.</text>
</comment>
<keyword evidence="3" id="KW-1185">Reference proteome</keyword>
<organism evidence="2 3">
    <name type="scientific">Agromyces neolithicus</name>
    <dbReference type="NCBI Taxonomy" id="269420"/>
    <lineage>
        <taxon>Bacteria</taxon>
        <taxon>Bacillati</taxon>
        <taxon>Actinomycetota</taxon>
        <taxon>Actinomycetes</taxon>
        <taxon>Micrococcales</taxon>
        <taxon>Microbacteriaceae</taxon>
        <taxon>Agromyces</taxon>
    </lineage>
</organism>
<dbReference type="RefSeq" id="WP_344294037.1">
    <property type="nucleotide sequence ID" value="NZ_BAAANJ010000002.1"/>
</dbReference>
<dbReference type="InterPro" id="IPR001173">
    <property type="entry name" value="Glyco_trans_2-like"/>
</dbReference>
<dbReference type="InterPro" id="IPR029044">
    <property type="entry name" value="Nucleotide-diphossugar_trans"/>
</dbReference>
<dbReference type="CDD" id="cd00761">
    <property type="entry name" value="Glyco_tranf_GTA_type"/>
    <property type="match status" value="1"/>
</dbReference>
<dbReference type="Pfam" id="PF00535">
    <property type="entry name" value="Glycos_transf_2"/>
    <property type="match status" value="1"/>
</dbReference>
<feature type="domain" description="Glycosyltransferase 2-like" evidence="1">
    <location>
        <begin position="8"/>
        <end position="138"/>
    </location>
</feature>
<dbReference type="EMBL" id="BAAANJ010000002">
    <property type="protein sequence ID" value="GAA1803821.1"/>
    <property type="molecule type" value="Genomic_DNA"/>
</dbReference>
<evidence type="ECO:0000313" key="3">
    <source>
        <dbReference type="Proteomes" id="UP001500002"/>
    </source>
</evidence>
<proteinExistence type="predicted"/>
<gene>
    <name evidence="2" type="ORF">GCM10009749_10030</name>
</gene>
<sequence length="362" mass="39824">MSEPNVDVVIAAHNPERRIDRSANSVLRSTRTDLRLSIVCHNADLDAVRRAAGSAASDPRVRFLELHDGIPSPSGPFNHGLDHATAEYTSIVGSDDELQPGAIDAWATIAERDRADMVIARLEYASGRIFPTPPVRGHRAARLDATRDRLAYRSAPLGLVRRTRFPALRLTPGMRNGGDLAYVTRLWFSEAAISFDRWGPAYVIHDDADDRVTLRRKSIAEELTWLPFLLEDAFTLGLASEARRSLAAKLIRRHLFGAIDNRPTTAAWIGDDLPELAVALGRVIDLAPNVRQVLSIADLALIDAIRGHAGVDEILALSAARKVFPRPSTATPGSYRHFLHPEAPMPLALAFRRLTRDTARSS</sequence>
<evidence type="ECO:0000259" key="1">
    <source>
        <dbReference type="Pfam" id="PF00535"/>
    </source>
</evidence>